<reference evidence="2" key="2">
    <citation type="submission" date="2015-01" db="EMBL/GenBank/DDBJ databases">
        <title>Evolutionary Origins and Diversification of the Mycorrhizal Mutualists.</title>
        <authorList>
            <consortium name="DOE Joint Genome Institute"/>
            <consortium name="Mycorrhizal Genomics Consortium"/>
            <person name="Kohler A."/>
            <person name="Kuo A."/>
            <person name="Nagy L.G."/>
            <person name="Floudas D."/>
            <person name="Copeland A."/>
            <person name="Barry K.W."/>
            <person name="Cichocki N."/>
            <person name="Veneault-Fourrey C."/>
            <person name="LaButti K."/>
            <person name="Lindquist E.A."/>
            <person name="Lipzen A."/>
            <person name="Lundell T."/>
            <person name="Morin E."/>
            <person name="Murat C."/>
            <person name="Riley R."/>
            <person name="Ohm R."/>
            <person name="Sun H."/>
            <person name="Tunlid A."/>
            <person name="Henrissat B."/>
            <person name="Grigoriev I.V."/>
            <person name="Hibbett D.S."/>
            <person name="Martin F."/>
        </authorList>
    </citation>
    <scope>NUCLEOTIDE SEQUENCE [LARGE SCALE GENOMIC DNA]</scope>
    <source>
        <strain evidence="2">Foug A</strain>
    </source>
</reference>
<protein>
    <submittedName>
        <fullName evidence="1">Uncharacterized protein</fullName>
    </submittedName>
</protein>
<keyword evidence="2" id="KW-1185">Reference proteome</keyword>
<organism evidence="1 2">
    <name type="scientific">Scleroderma citrinum Foug A</name>
    <dbReference type="NCBI Taxonomy" id="1036808"/>
    <lineage>
        <taxon>Eukaryota</taxon>
        <taxon>Fungi</taxon>
        <taxon>Dikarya</taxon>
        <taxon>Basidiomycota</taxon>
        <taxon>Agaricomycotina</taxon>
        <taxon>Agaricomycetes</taxon>
        <taxon>Agaricomycetidae</taxon>
        <taxon>Boletales</taxon>
        <taxon>Sclerodermatineae</taxon>
        <taxon>Sclerodermataceae</taxon>
        <taxon>Scleroderma</taxon>
    </lineage>
</organism>
<dbReference type="EMBL" id="KN822144">
    <property type="protein sequence ID" value="KIM54950.1"/>
    <property type="molecule type" value="Genomic_DNA"/>
</dbReference>
<dbReference type="OrthoDB" id="5514856at2759"/>
<accession>A0A0C3D2A2</accession>
<dbReference type="AlphaFoldDB" id="A0A0C3D2A2"/>
<dbReference type="HOGENOM" id="CLU_196995_0_0_1"/>
<dbReference type="Proteomes" id="UP000053989">
    <property type="component" value="Unassembled WGS sequence"/>
</dbReference>
<sequence length="76" mass="8176">MARRAAPQNAVPGLFAAPPPRRAIHDPNENAFSRFIREEIWAPEKLPGNVSIVTGVVVFAAGVFAARTWGDILVPA</sequence>
<evidence type="ECO:0000313" key="2">
    <source>
        <dbReference type="Proteomes" id="UP000053989"/>
    </source>
</evidence>
<reference evidence="1 2" key="1">
    <citation type="submission" date="2014-04" db="EMBL/GenBank/DDBJ databases">
        <authorList>
            <consortium name="DOE Joint Genome Institute"/>
            <person name="Kuo A."/>
            <person name="Kohler A."/>
            <person name="Nagy L.G."/>
            <person name="Floudas D."/>
            <person name="Copeland A."/>
            <person name="Barry K.W."/>
            <person name="Cichocki N."/>
            <person name="Veneault-Fourrey C."/>
            <person name="LaButti K."/>
            <person name="Lindquist E.A."/>
            <person name="Lipzen A."/>
            <person name="Lundell T."/>
            <person name="Morin E."/>
            <person name="Murat C."/>
            <person name="Sun H."/>
            <person name="Tunlid A."/>
            <person name="Henrissat B."/>
            <person name="Grigoriev I.V."/>
            <person name="Hibbett D.S."/>
            <person name="Martin F."/>
            <person name="Nordberg H.P."/>
            <person name="Cantor M.N."/>
            <person name="Hua S.X."/>
        </authorList>
    </citation>
    <scope>NUCLEOTIDE SEQUENCE [LARGE SCALE GENOMIC DNA]</scope>
    <source>
        <strain evidence="1 2">Foug A</strain>
    </source>
</reference>
<gene>
    <name evidence="1" type="ORF">SCLCIDRAFT_335422</name>
</gene>
<evidence type="ECO:0000313" key="1">
    <source>
        <dbReference type="EMBL" id="KIM54950.1"/>
    </source>
</evidence>
<dbReference type="InParanoid" id="A0A0C3D2A2"/>
<name>A0A0C3D2A2_9AGAM</name>
<proteinExistence type="predicted"/>